<evidence type="ECO:0000256" key="1">
    <source>
        <dbReference type="ARBA" id="ARBA00006598"/>
    </source>
</evidence>
<accession>A0A1G1L2R6</accession>
<dbReference type="InterPro" id="IPR021137">
    <property type="entry name" value="Ribosomal_bL35-like"/>
</dbReference>
<evidence type="ECO:0000313" key="6">
    <source>
        <dbReference type="EMBL" id="OGW99436.1"/>
    </source>
</evidence>
<evidence type="ECO:0000256" key="2">
    <source>
        <dbReference type="ARBA" id="ARBA00022980"/>
    </source>
</evidence>
<reference evidence="6 7" key="1">
    <citation type="journal article" date="2016" name="Nat. Commun.">
        <title>Thousands of microbial genomes shed light on interconnected biogeochemical processes in an aquifer system.</title>
        <authorList>
            <person name="Anantharaman K."/>
            <person name="Brown C.T."/>
            <person name="Hug L.A."/>
            <person name="Sharon I."/>
            <person name="Castelle C.J."/>
            <person name="Probst A.J."/>
            <person name="Thomas B.C."/>
            <person name="Singh A."/>
            <person name="Wilkins M.J."/>
            <person name="Karaoz U."/>
            <person name="Brodie E.L."/>
            <person name="Williams K.H."/>
            <person name="Hubbard S.S."/>
            <person name="Banfield J.F."/>
        </authorList>
    </citation>
    <scope>NUCLEOTIDE SEQUENCE [LARGE SCALE GENOMIC DNA]</scope>
</reference>
<keyword evidence="2 4" id="KW-0689">Ribosomal protein</keyword>
<dbReference type="Pfam" id="PF01632">
    <property type="entry name" value="Ribosomal_L35p"/>
    <property type="match status" value="1"/>
</dbReference>
<evidence type="ECO:0000313" key="7">
    <source>
        <dbReference type="Proteomes" id="UP000178187"/>
    </source>
</evidence>
<dbReference type="InterPro" id="IPR037229">
    <property type="entry name" value="Ribosomal_bL35_sf"/>
</dbReference>
<dbReference type="EMBL" id="MHFR01000007">
    <property type="protein sequence ID" value="OGW99436.1"/>
    <property type="molecule type" value="Genomic_DNA"/>
</dbReference>
<evidence type="ECO:0000256" key="3">
    <source>
        <dbReference type="ARBA" id="ARBA00023274"/>
    </source>
</evidence>
<sequence>MKKLKRKTRKAVRKRFKITAGKKVLTSRTKRRHLLGDRNSSKKRQFRGWRTLGKVQARAIIKALPNG</sequence>
<proteinExistence type="inferred from homology"/>
<dbReference type="InterPro" id="IPR018265">
    <property type="entry name" value="Ribosomal_bL35_CS"/>
</dbReference>
<dbReference type="PROSITE" id="PS00936">
    <property type="entry name" value="RIBOSOMAL_L35"/>
    <property type="match status" value="1"/>
</dbReference>
<protein>
    <recommendedName>
        <fullName evidence="4">Large ribosomal subunit protein bL35</fullName>
    </recommendedName>
</protein>
<organism evidence="6 7">
    <name type="scientific">Candidatus Danuiimicrobium aquiferis</name>
    <dbReference type="NCBI Taxonomy" id="1801832"/>
    <lineage>
        <taxon>Bacteria</taxon>
        <taxon>Pseudomonadati</taxon>
        <taxon>Candidatus Omnitrophota</taxon>
        <taxon>Candidatus Danuiimicrobium</taxon>
    </lineage>
</organism>
<evidence type="ECO:0000256" key="5">
    <source>
        <dbReference type="RuleBase" id="RU000568"/>
    </source>
</evidence>
<dbReference type="AlphaFoldDB" id="A0A1G1L2R6"/>
<comment type="caution">
    <text evidence="6">The sequence shown here is derived from an EMBL/GenBank/DDBJ whole genome shotgun (WGS) entry which is preliminary data.</text>
</comment>
<dbReference type="GO" id="GO:0005840">
    <property type="term" value="C:ribosome"/>
    <property type="evidence" value="ECO:0007669"/>
    <property type="project" value="UniProtKB-KW"/>
</dbReference>
<dbReference type="SUPFAM" id="SSF143034">
    <property type="entry name" value="L35p-like"/>
    <property type="match status" value="1"/>
</dbReference>
<name>A0A1G1L2R6_9BACT</name>
<dbReference type="GO" id="GO:0003735">
    <property type="term" value="F:structural constituent of ribosome"/>
    <property type="evidence" value="ECO:0007669"/>
    <property type="project" value="InterPro"/>
</dbReference>
<dbReference type="PRINTS" id="PR00064">
    <property type="entry name" value="RIBOSOMALL35"/>
</dbReference>
<dbReference type="Gene3D" id="4.10.410.60">
    <property type="match status" value="1"/>
</dbReference>
<dbReference type="InterPro" id="IPR001706">
    <property type="entry name" value="Ribosomal_bL35"/>
</dbReference>
<dbReference type="GO" id="GO:1990904">
    <property type="term" value="C:ribonucleoprotein complex"/>
    <property type="evidence" value="ECO:0007669"/>
    <property type="project" value="UniProtKB-KW"/>
</dbReference>
<comment type="similarity">
    <text evidence="1 4 5">Belongs to the bacterial ribosomal protein bL35 family.</text>
</comment>
<dbReference type="GO" id="GO:0006412">
    <property type="term" value="P:translation"/>
    <property type="evidence" value="ECO:0007669"/>
    <property type="project" value="UniProtKB-UniRule"/>
</dbReference>
<dbReference type="HAMAP" id="MF_00514">
    <property type="entry name" value="Ribosomal_bL35"/>
    <property type="match status" value="1"/>
</dbReference>
<dbReference type="Proteomes" id="UP000178187">
    <property type="component" value="Unassembled WGS sequence"/>
</dbReference>
<evidence type="ECO:0000256" key="4">
    <source>
        <dbReference type="HAMAP-Rule" id="MF_00514"/>
    </source>
</evidence>
<keyword evidence="3 4" id="KW-0687">Ribonucleoprotein</keyword>
<gene>
    <name evidence="4" type="primary">rpmI</name>
    <name evidence="6" type="ORF">A3G33_00895</name>
</gene>